<evidence type="ECO:0000313" key="2">
    <source>
        <dbReference type="Proteomes" id="UP000625711"/>
    </source>
</evidence>
<proteinExistence type="predicted"/>
<name>A0A834HQ30_RHYFE</name>
<dbReference type="Proteomes" id="UP000625711">
    <property type="component" value="Unassembled WGS sequence"/>
</dbReference>
<comment type="caution">
    <text evidence="1">The sequence shown here is derived from an EMBL/GenBank/DDBJ whole genome shotgun (WGS) entry which is preliminary data.</text>
</comment>
<evidence type="ECO:0000313" key="1">
    <source>
        <dbReference type="EMBL" id="KAF7266567.1"/>
    </source>
</evidence>
<dbReference type="OrthoDB" id="10563753at2759"/>
<gene>
    <name evidence="1" type="ORF">GWI33_020075</name>
</gene>
<keyword evidence="2" id="KW-1185">Reference proteome</keyword>
<reference evidence="1" key="1">
    <citation type="submission" date="2020-08" db="EMBL/GenBank/DDBJ databases">
        <title>Genome sequencing and assembly of the red palm weevil Rhynchophorus ferrugineus.</title>
        <authorList>
            <person name="Dias G.B."/>
            <person name="Bergman C.M."/>
            <person name="Manee M."/>
        </authorList>
    </citation>
    <scope>NUCLEOTIDE SEQUENCE</scope>
    <source>
        <strain evidence="1">AA-2017</strain>
        <tissue evidence="1">Whole larva</tissue>
    </source>
</reference>
<dbReference type="EMBL" id="JAACXV010014526">
    <property type="protein sequence ID" value="KAF7266567.1"/>
    <property type="molecule type" value="Genomic_DNA"/>
</dbReference>
<protein>
    <submittedName>
        <fullName evidence="1">Uncharacterized protein</fullName>
    </submittedName>
</protein>
<organism evidence="1 2">
    <name type="scientific">Rhynchophorus ferrugineus</name>
    <name type="common">Red palm weevil</name>
    <name type="synonym">Curculio ferrugineus</name>
    <dbReference type="NCBI Taxonomy" id="354439"/>
    <lineage>
        <taxon>Eukaryota</taxon>
        <taxon>Metazoa</taxon>
        <taxon>Ecdysozoa</taxon>
        <taxon>Arthropoda</taxon>
        <taxon>Hexapoda</taxon>
        <taxon>Insecta</taxon>
        <taxon>Pterygota</taxon>
        <taxon>Neoptera</taxon>
        <taxon>Endopterygota</taxon>
        <taxon>Coleoptera</taxon>
        <taxon>Polyphaga</taxon>
        <taxon>Cucujiformia</taxon>
        <taxon>Curculionidae</taxon>
        <taxon>Dryophthorinae</taxon>
        <taxon>Rhynchophorus</taxon>
    </lineage>
</organism>
<accession>A0A834HQ30</accession>
<sequence length="171" mass="20394">MDLLDQYEDQIRKCFTIAEWYNMSQLSLLHLRTMFKVYTGSDKYKTKYSLERFLKECVKLEPKPKREEDFWLNYPYETDSSNSSDCSDISDIPRKPSLEDFWDQSDRENASFPLDLNTRALKKMKKYARKRNKSKSKKIRNKKGSIGFKLKVKLRPRKTAARPLKTNNMVL</sequence>
<dbReference type="AlphaFoldDB" id="A0A834HQ30"/>